<dbReference type="Proteomes" id="UP000008366">
    <property type="component" value="Unassembled WGS sequence"/>
</dbReference>
<name>K6XDY1_9MICO</name>
<gene>
    <name evidence="2" type="ORF">KILIM_055_00120</name>
</gene>
<organism evidence="2 3">
    <name type="scientific">Kineosphaera limosa NBRC 100340</name>
    <dbReference type="NCBI Taxonomy" id="1184609"/>
    <lineage>
        <taxon>Bacteria</taxon>
        <taxon>Bacillati</taxon>
        <taxon>Actinomycetota</taxon>
        <taxon>Actinomycetes</taxon>
        <taxon>Micrococcales</taxon>
        <taxon>Dermatophilaceae</taxon>
        <taxon>Kineosphaera</taxon>
    </lineage>
</organism>
<evidence type="ECO:0000259" key="1">
    <source>
        <dbReference type="Pfam" id="PF04073"/>
    </source>
</evidence>
<evidence type="ECO:0000313" key="2">
    <source>
        <dbReference type="EMBL" id="GAB97044.1"/>
    </source>
</evidence>
<accession>K6XDY1</accession>
<feature type="domain" description="YbaK/aminoacyl-tRNA synthetase-associated" evidence="1">
    <location>
        <begin position="47"/>
        <end position="166"/>
    </location>
</feature>
<dbReference type="Pfam" id="PF04073">
    <property type="entry name" value="tRNA_edit"/>
    <property type="match status" value="1"/>
</dbReference>
<dbReference type="PANTHER" id="PTHR30411">
    <property type="entry name" value="CYTOPLASMIC PROTEIN"/>
    <property type="match status" value="1"/>
</dbReference>
<reference evidence="2 3" key="1">
    <citation type="submission" date="2012-08" db="EMBL/GenBank/DDBJ databases">
        <title>Whole genome shotgun sequence of Kineosphaera limosa NBRC 100340.</title>
        <authorList>
            <person name="Yoshida I."/>
            <person name="Isaki S."/>
            <person name="Hosoyama A."/>
            <person name="Tsuchikane K."/>
            <person name="Katsumata H."/>
            <person name="Ando Y."/>
            <person name="Ohji S."/>
            <person name="Hamada M."/>
            <person name="Tamura T."/>
            <person name="Yamazoe A."/>
            <person name="Yamazaki S."/>
            <person name="Fujita N."/>
        </authorList>
    </citation>
    <scope>NUCLEOTIDE SEQUENCE [LARGE SCALE GENOMIC DNA]</scope>
    <source>
        <strain evidence="2 3">NBRC 100340</strain>
    </source>
</reference>
<dbReference type="Gene3D" id="3.90.960.10">
    <property type="entry name" value="YbaK/aminoacyl-tRNA synthetase-associated domain"/>
    <property type="match status" value="1"/>
</dbReference>
<comment type="caution">
    <text evidence="2">The sequence shown here is derived from an EMBL/GenBank/DDBJ whole genome shotgun (WGS) entry which is preliminary data.</text>
</comment>
<protein>
    <recommendedName>
        <fullName evidence="1">YbaK/aminoacyl-tRNA synthetase-associated domain-containing protein</fullName>
    </recommendedName>
</protein>
<sequence>MSAMPSAEGTLDWQPLRDHLDLVAEPVAAAAHLAPDARVAAIDGTLADTAAFCEAYDVAPEASANCVIVFGRRGEQTTYAAVMVLATDRADVNRVVRKELGLRKLSFADQAQAQELTGMRQGGITPIGLPPEWPILVDEAVAAAGPVVIGGGVRDSKILLDGAALASLPGARTLPLAIR</sequence>
<keyword evidence="3" id="KW-1185">Reference proteome</keyword>
<proteinExistence type="predicted"/>
<dbReference type="STRING" id="1184609.KILIM_055_00120"/>
<dbReference type="AlphaFoldDB" id="K6XDY1"/>
<dbReference type="eggNOG" id="COG2606">
    <property type="taxonomic scope" value="Bacteria"/>
</dbReference>
<evidence type="ECO:0000313" key="3">
    <source>
        <dbReference type="Proteomes" id="UP000008366"/>
    </source>
</evidence>
<dbReference type="GO" id="GO:0002161">
    <property type="term" value="F:aminoacyl-tRNA deacylase activity"/>
    <property type="evidence" value="ECO:0007669"/>
    <property type="project" value="InterPro"/>
</dbReference>
<dbReference type="EMBL" id="BAHD01000055">
    <property type="protein sequence ID" value="GAB97044.1"/>
    <property type="molecule type" value="Genomic_DNA"/>
</dbReference>
<dbReference type="InterPro" id="IPR036754">
    <property type="entry name" value="YbaK/aa-tRNA-synt-asso_dom_sf"/>
</dbReference>
<dbReference type="PANTHER" id="PTHR30411:SF1">
    <property type="entry name" value="CYTOPLASMIC PROTEIN"/>
    <property type="match status" value="1"/>
</dbReference>
<dbReference type="SUPFAM" id="SSF55826">
    <property type="entry name" value="YbaK/ProRS associated domain"/>
    <property type="match status" value="1"/>
</dbReference>
<dbReference type="InterPro" id="IPR007214">
    <property type="entry name" value="YbaK/aa-tRNA-synth-assoc-dom"/>
</dbReference>